<dbReference type="RefSeq" id="XP_022111306.1">
    <property type="nucleotide sequence ID" value="XM_022255614.1"/>
</dbReference>
<reference evidence="4 5" key="1">
    <citation type="submission" date="2025-04" db="UniProtKB">
        <authorList>
            <consortium name="RefSeq"/>
        </authorList>
    </citation>
    <scope>IDENTIFICATION</scope>
</reference>
<proteinExistence type="predicted"/>
<dbReference type="PANTHER" id="PTHR15077">
    <property type="entry name" value="FAS-ASSOCIATING DEATH DOMAIN-CONTAINING PROTEIN FADD"/>
    <property type="match status" value="1"/>
</dbReference>
<gene>
    <name evidence="4 5" type="primary">LOC110990563</name>
</gene>
<keyword evidence="3" id="KW-1185">Reference proteome</keyword>
<dbReference type="RefSeq" id="XP_022111305.1">
    <property type="nucleotide sequence ID" value="XM_022255613.1"/>
</dbReference>
<feature type="domain" description="Death" evidence="2">
    <location>
        <begin position="56"/>
        <end position="141"/>
    </location>
</feature>
<dbReference type="SUPFAM" id="SSF47986">
    <property type="entry name" value="DEATH domain"/>
    <property type="match status" value="1"/>
</dbReference>
<dbReference type="AlphaFoldDB" id="A0A8B8A2W9"/>
<dbReference type="KEGG" id="aplc:110990563"/>
<dbReference type="Proteomes" id="UP000694845">
    <property type="component" value="Unplaced"/>
</dbReference>
<protein>
    <submittedName>
        <fullName evidence="4 5">Uncharacterized protein LOC110990563 isoform X1</fullName>
    </submittedName>
</protein>
<dbReference type="GeneID" id="110990563"/>
<dbReference type="PROSITE" id="PS50017">
    <property type="entry name" value="DEATH_DOMAIN"/>
    <property type="match status" value="1"/>
</dbReference>
<dbReference type="Pfam" id="PF00531">
    <property type="entry name" value="Death"/>
    <property type="match status" value="1"/>
</dbReference>
<evidence type="ECO:0000259" key="2">
    <source>
        <dbReference type="PROSITE" id="PS50017"/>
    </source>
</evidence>
<keyword evidence="1" id="KW-1133">Transmembrane helix</keyword>
<name>A0A8B8A2W9_ACAPL</name>
<feature type="transmembrane region" description="Helical" evidence="1">
    <location>
        <begin position="16"/>
        <end position="36"/>
    </location>
</feature>
<evidence type="ECO:0000256" key="1">
    <source>
        <dbReference type="SAM" id="Phobius"/>
    </source>
</evidence>
<keyword evidence="1" id="KW-0812">Transmembrane</keyword>
<evidence type="ECO:0000313" key="3">
    <source>
        <dbReference type="Proteomes" id="UP000694845"/>
    </source>
</evidence>
<dbReference type="CDD" id="cd01670">
    <property type="entry name" value="Death"/>
    <property type="match status" value="1"/>
</dbReference>
<dbReference type="GO" id="GO:0007165">
    <property type="term" value="P:signal transduction"/>
    <property type="evidence" value="ECO:0007669"/>
    <property type="project" value="InterPro"/>
</dbReference>
<dbReference type="InterPro" id="IPR000488">
    <property type="entry name" value="Death_dom"/>
</dbReference>
<sequence>MDLLITMAPITSPDELAGIVVLALCAGGLILLSWLFMLKHGSQESSDEESGGFELTDLKLRELSRQISTKWIDLALRLGYTHSEIKIFQADNKNDTTAQCWEMLVAWRRKHSDEEKATEKLKRALVGVELQEVVQKMGNTGEQTGSGE</sequence>
<dbReference type="InterPro" id="IPR011029">
    <property type="entry name" value="DEATH-like_dom_sf"/>
</dbReference>
<evidence type="ECO:0000313" key="4">
    <source>
        <dbReference type="RefSeq" id="XP_022111305.1"/>
    </source>
</evidence>
<dbReference type="Gene3D" id="1.10.533.10">
    <property type="entry name" value="Death Domain, Fas"/>
    <property type="match status" value="1"/>
</dbReference>
<organism evidence="3 4">
    <name type="scientific">Acanthaster planci</name>
    <name type="common">Crown-of-thorns starfish</name>
    <dbReference type="NCBI Taxonomy" id="133434"/>
    <lineage>
        <taxon>Eukaryota</taxon>
        <taxon>Metazoa</taxon>
        <taxon>Echinodermata</taxon>
        <taxon>Eleutherozoa</taxon>
        <taxon>Asterozoa</taxon>
        <taxon>Asteroidea</taxon>
        <taxon>Valvatacea</taxon>
        <taxon>Valvatida</taxon>
        <taxon>Acanthasteridae</taxon>
        <taxon>Acanthaster</taxon>
    </lineage>
</organism>
<dbReference type="InterPro" id="IPR016729">
    <property type="entry name" value="FADD"/>
</dbReference>
<evidence type="ECO:0000313" key="5">
    <source>
        <dbReference type="RefSeq" id="XP_022111306.1"/>
    </source>
</evidence>
<keyword evidence="1" id="KW-0472">Membrane</keyword>
<accession>A0A8B8A2W9</accession>
<dbReference type="PANTHER" id="PTHR15077:SF9">
    <property type="entry name" value="C-TERMINAL OF ROC (COR) DOMAIN-CONTAINING PROTEIN"/>
    <property type="match status" value="1"/>
</dbReference>